<dbReference type="Proteomes" id="UP000594034">
    <property type="component" value="Chromosome"/>
</dbReference>
<sequence>MDDHPAIATELLFDGYRGQIARYPDFWAITVPDAPDDYFGNYLLLATPPHDHDKGWLEQSFDRHIGRDPRIRHRTFQWTLQEGQHSRLAGFITSGYHYLELQALCVTATQLRQPAGKQPLPVRPFVHHDWPAWHALELAERDPAHNARDYARFLDGRMALYHAMIADGLGQWWGMWEGEELVASCGLFFKGSLGRFQWVRTRERWRNRGLCRHLLYQVASHGLQRVPEIIIVADSDYFAHRIYRNLGFETRGRLGSLFRRKRPEP</sequence>
<dbReference type="AlphaFoldDB" id="A0A5J6X0Y4"/>
<dbReference type="Pfam" id="PF00583">
    <property type="entry name" value="Acetyltransf_1"/>
    <property type="match status" value="1"/>
</dbReference>
<keyword evidence="2" id="KW-0808">Transferase</keyword>
<dbReference type="SUPFAM" id="SSF55729">
    <property type="entry name" value="Acyl-CoA N-acyltransferases (Nat)"/>
    <property type="match status" value="1"/>
</dbReference>
<proteinExistence type="predicted"/>
<dbReference type="RefSeq" id="WP_193002255.1">
    <property type="nucleotide sequence ID" value="NZ_CP040449.1"/>
</dbReference>
<accession>A0A5J6X0Y4</accession>
<protein>
    <submittedName>
        <fullName evidence="2">GNAT family N-acetyltransferase</fullName>
    </submittedName>
</protein>
<dbReference type="InterPro" id="IPR000182">
    <property type="entry name" value="GNAT_dom"/>
</dbReference>
<dbReference type="InterPro" id="IPR016181">
    <property type="entry name" value="Acyl_CoA_acyltransferase"/>
</dbReference>
<organism evidence="2 3">
    <name type="scientific">Aeromonas simiae</name>
    <dbReference type="NCBI Taxonomy" id="218936"/>
    <lineage>
        <taxon>Bacteria</taxon>
        <taxon>Pseudomonadati</taxon>
        <taxon>Pseudomonadota</taxon>
        <taxon>Gammaproteobacteria</taxon>
        <taxon>Aeromonadales</taxon>
        <taxon>Aeromonadaceae</taxon>
        <taxon>Aeromonas</taxon>
    </lineage>
</organism>
<evidence type="ECO:0000259" key="1">
    <source>
        <dbReference type="PROSITE" id="PS51186"/>
    </source>
</evidence>
<dbReference type="PROSITE" id="PS51186">
    <property type="entry name" value="GNAT"/>
    <property type="match status" value="1"/>
</dbReference>
<evidence type="ECO:0000313" key="3">
    <source>
        <dbReference type="Proteomes" id="UP000594034"/>
    </source>
</evidence>
<reference evidence="2 3" key="1">
    <citation type="submission" date="2019-05" db="EMBL/GenBank/DDBJ databases">
        <title>OXA-830, a novel chromosomally encoded expanded-spectrum class D beta-lactamase in Aeromonas simiae.</title>
        <authorList>
            <person name="Zhou W."/>
            <person name="Chen Q."/>
        </authorList>
    </citation>
    <scope>NUCLEOTIDE SEQUENCE [LARGE SCALE GENOMIC DNA]</scope>
    <source>
        <strain evidence="2 3">A6</strain>
    </source>
</reference>
<feature type="domain" description="N-acetyltransferase" evidence="1">
    <location>
        <begin position="120"/>
        <end position="265"/>
    </location>
</feature>
<dbReference type="Gene3D" id="3.40.630.30">
    <property type="match status" value="1"/>
</dbReference>
<keyword evidence="3" id="KW-1185">Reference proteome</keyword>
<gene>
    <name evidence="2" type="ORF">FE240_15810</name>
</gene>
<dbReference type="KEGG" id="asim:FE240_15810"/>
<dbReference type="EMBL" id="CP040449">
    <property type="protein sequence ID" value="QFI56007.1"/>
    <property type="molecule type" value="Genomic_DNA"/>
</dbReference>
<evidence type="ECO:0000313" key="2">
    <source>
        <dbReference type="EMBL" id="QFI56007.1"/>
    </source>
</evidence>
<dbReference type="GO" id="GO:0016747">
    <property type="term" value="F:acyltransferase activity, transferring groups other than amino-acyl groups"/>
    <property type="evidence" value="ECO:0007669"/>
    <property type="project" value="InterPro"/>
</dbReference>
<name>A0A5J6X0Y4_9GAMM</name>